<keyword evidence="3" id="KW-0808">Transferase</keyword>
<name>A0AAD1DKS5_9FLAO</name>
<dbReference type="AlphaFoldDB" id="A0AAD1DKS5"/>
<dbReference type="Pfam" id="PF01757">
    <property type="entry name" value="Acyl_transf_3"/>
    <property type="match status" value="1"/>
</dbReference>
<feature type="transmembrane region" description="Helical" evidence="1">
    <location>
        <begin position="74"/>
        <end position="92"/>
    </location>
</feature>
<organism evidence="3 4">
    <name type="scientific">Chryseobacterium shandongense</name>
    <dbReference type="NCBI Taxonomy" id="1493872"/>
    <lineage>
        <taxon>Bacteria</taxon>
        <taxon>Pseudomonadati</taxon>
        <taxon>Bacteroidota</taxon>
        <taxon>Flavobacteriia</taxon>
        <taxon>Flavobacteriales</taxon>
        <taxon>Weeksellaceae</taxon>
        <taxon>Chryseobacterium group</taxon>
        <taxon>Chryseobacterium</taxon>
    </lineage>
</organism>
<feature type="transmembrane region" description="Helical" evidence="1">
    <location>
        <begin position="35"/>
        <end position="54"/>
    </location>
</feature>
<evidence type="ECO:0000313" key="3">
    <source>
        <dbReference type="EMBL" id="AZA86031.1"/>
    </source>
</evidence>
<dbReference type="InterPro" id="IPR050879">
    <property type="entry name" value="Acyltransferase_3"/>
</dbReference>
<keyword evidence="1" id="KW-0812">Transmembrane</keyword>
<evidence type="ECO:0000259" key="2">
    <source>
        <dbReference type="Pfam" id="PF01757"/>
    </source>
</evidence>
<dbReference type="PANTHER" id="PTHR23028:SF53">
    <property type="entry name" value="ACYL_TRANSF_3 DOMAIN-CONTAINING PROTEIN"/>
    <property type="match status" value="1"/>
</dbReference>
<dbReference type="Proteomes" id="UP000274073">
    <property type="component" value="Chromosome"/>
</dbReference>
<proteinExistence type="predicted"/>
<reference evidence="3 4" key="1">
    <citation type="submission" date="2018-11" db="EMBL/GenBank/DDBJ databases">
        <title>Proposal to divide the Flavobacteriaceae and reorganize its genera based on Amino Acid Identity values calculated from whole genome sequences.</title>
        <authorList>
            <person name="Nicholson A.C."/>
            <person name="Gulvik C.A."/>
            <person name="Whitney A.M."/>
            <person name="Humrighouse B.W."/>
            <person name="Bell M."/>
            <person name="Holmes B."/>
            <person name="Steigerwalt A.G."/>
            <person name="Villarma A."/>
            <person name="Sheth M."/>
            <person name="Batra D."/>
            <person name="Pryor J."/>
            <person name="Bernardet J.-F."/>
            <person name="Hugo C."/>
            <person name="Kampfer P."/>
            <person name="Newman J."/>
            <person name="McQuiston J.R."/>
        </authorList>
    </citation>
    <scope>NUCLEOTIDE SEQUENCE [LARGE SCALE GENOMIC DNA]</scope>
    <source>
        <strain evidence="3 4">G0207</strain>
    </source>
</reference>
<dbReference type="GO" id="GO:0016747">
    <property type="term" value="F:acyltransferase activity, transferring groups other than amino-acyl groups"/>
    <property type="evidence" value="ECO:0007669"/>
    <property type="project" value="InterPro"/>
</dbReference>
<keyword evidence="1" id="KW-1133">Transmembrane helix</keyword>
<gene>
    <name evidence="3" type="ORF">EG349_04145</name>
</gene>
<dbReference type="PANTHER" id="PTHR23028">
    <property type="entry name" value="ACETYLTRANSFERASE"/>
    <property type="match status" value="1"/>
</dbReference>
<dbReference type="GO" id="GO:0016020">
    <property type="term" value="C:membrane"/>
    <property type="evidence" value="ECO:0007669"/>
    <property type="project" value="TreeGrafter"/>
</dbReference>
<dbReference type="InterPro" id="IPR002656">
    <property type="entry name" value="Acyl_transf_3_dom"/>
</dbReference>
<evidence type="ECO:0000313" key="4">
    <source>
        <dbReference type="Proteomes" id="UP000274073"/>
    </source>
</evidence>
<accession>A0AAD1DKS5</accession>
<sequence length="96" mass="11330">MQINTLQILRAFAAISVLITHVFQKSNFKPFGDYFLSGQYGVDIFFVLSGFLIYLTTKEQTDPWKYLKKEYSEFILYIYLHYCFISYIKSVSKILA</sequence>
<evidence type="ECO:0000256" key="1">
    <source>
        <dbReference type="SAM" id="Phobius"/>
    </source>
</evidence>
<dbReference type="GO" id="GO:0009103">
    <property type="term" value="P:lipopolysaccharide biosynthetic process"/>
    <property type="evidence" value="ECO:0007669"/>
    <property type="project" value="TreeGrafter"/>
</dbReference>
<keyword evidence="3" id="KW-0012">Acyltransferase</keyword>
<protein>
    <submittedName>
        <fullName evidence="3">Acyltransferase</fullName>
    </submittedName>
</protein>
<keyword evidence="1" id="KW-0472">Membrane</keyword>
<dbReference type="EMBL" id="CP033915">
    <property type="protein sequence ID" value="AZA86031.1"/>
    <property type="molecule type" value="Genomic_DNA"/>
</dbReference>
<feature type="domain" description="Acyltransferase 3" evidence="2">
    <location>
        <begin position="6"/>
        <end position="88"/>
    </location>
</feature>